<comment type="caution">
    <text evidence="2">The sequence shown here is derived from an EMBL/GenBank/DDBJ whole genome shotgun (WGS) entry which is preliminary data.</text>
</comment>
<feature type="compositionally biased region" description="Low complexity" evidence="1">
    <location>
        <begin position="350"/>
        <end position="361"/>
    </location>
</feature>
<evidence type="ECO:0000256" key="1">
    <source>
        <dbReference type="SAM" id="MobiDB-lite"/>
    </source>
</evidence>
<gene>
    <name evidence="2" type="ORF">PG991_008601</name>
</gene>
<accession>A0ABR1RL83</accession>
<reference evidence="2 3" key="1">
    <citation type="submission" date="2023-01" db="EMBL/GenBank/DDBJ databases">
        <title>Analysis of 21 Apiospora genomes using comparative genomics revels a genus with tremendous synthesis potential of carbohydrate active enzymes and secondary metabolites.</title>
        <authorList>
            <person name="Sorensen T."/>
        </authorList>
    </citation>
    <scope>NUCLEOTIDE SEQUENCE [LARGE SCALE GENOMIC DNA]</scope>
    <source>
        <strain evidence="2 3">CBS 20057</strain>
    </source>
</reference>
<sequence>MADITSTLAASNTFATMAAPAPTPPTAVFTPDPGCVDPSNSANYWVVTTSCYLNNWDRPGAPWIQNSTPDWLRCSVSMFGVPEHGRPEASTCFAGIGYPVATAATNDAGEQEGPRTFYGDCPVGYAAAAISSGPGYGYYSYTEGSFDISAYVTTCCPTAYPFQAITQGQGQSTYTSHDGRNWPLFVYPMPGCYATSIQALSGGKELPMQTTSNTQVWDKRQEAPEPTPAAVAWDYEGGTMYALAQYIANTVFMGTQTCYENCDEWLPFYYPDGTGAPGEPNTATGEVKMARPSETGGGEENNPPPPPTPTPTHDGEENSPPPTPSATHEGEENSPLSPTVTATNSGGEGESTPSPTASGSGSQSGDGDSGNQSSEPAEPTNSQSPDVSLASRFRGEFTVGSCSIVALMIPLLVATLVL</sequence>
<protein>
    <submittedName>
        <fullName evidence="2">Uncharacterized protein</fullName>
    </submittedName>
</protein>
<name>A0ABR1RL83_9PEZI</name>
<dbReference type="EMBL" id="JAQQWI010000012">
    <property type="protein sequence ID" value="KAK8015713.1"/>
    <property type="molecule type" value="Genomic_DNA"/>
</dbReference>
<proteinExistence type="predicted"/>
<feature type="region of interest" description="Disordered" evidence="1">
    <location>
        <begin position="276"/>
        <end position="387"/>
    </location>
</feature>
<dbReference type="Proteomes" id="UP001396898">
    <property type="component" value="Unassembled WGS sequence"/>
</dbReference>
<feature type="compositionally biased region" description="Polar residues" evidence="1">
    <location>
        <begin position="334"/>
        <end position="345"/>
    </location>
</feature>
<organism evidence="2 3">
    <name type="scientific">Apiospora marii</name>
    <dbReference type="NCBI Taxonomy" id="335849"/>
    <lineage>
        <taxon>Eukaryota</taxon>
        <taxon>Fungi</taxon>
        <taxon>Dikarya</taxon>
        <taxon>Ascomycota</taxon>
        <taxon>Pezizomycotina</taxon>
        <taxon>Sordariomycetes</taxon>
        <taxon>Xylariomycetidae</taxon>
        <taxon>Amphisphaeriales</taxon>
        <taxon>Apiosporaceae</taxon>
        <taxon>Apiospora</taxon>
    </lineage>
</organism>
<keyword evidence="3" id="KW-1185">Reference proteome</keyword>
<evidence type="ECO:0000313" key="3">
    <source>
        <dbReference type="Proteomes" id="UP001396898"/>
    </source>
</evidence>
<evidence type="ECO:0000313" key="2">
    <source>
        <dbReference type="EMBL" id="KAK8015713.1"/>
    </source>
</evidence>